<reference evidence="2 4" key="1">
    <citation type="submission" date="2020-12" db="EMBL/GenBank/DDBJ databases">
        <title>strain FJAT-54423T represents a novel species of the genus Brevibacillus.</title>
        <authorList>
            <person name="Tang R."/>
        </authorList>
    </citation>
    <scope>NUCLEOTIDE SEQUENCE [LARGE SCALE GENOMIC DNA]</scope>
    <source>
        <strain evidence="2 4">FJAT-54423</strain>
    </source>
</reference>
<accession>A0A7T5JQL7</accession>
<evidence type="ECO:0000313" key="5">
    <source>
        <dbReference type="Proteomes" id="UP000677234"/>
    </source>
</evidence>
<keyword evidence="5" id="KW-1185">Reference proteome</keyword>
<proteinExistence type="predicted"/>
<dbReference type="InterPro" id="IPR020138">
    <property type="entry name" value="Uncharacterised_YqzF"/>
</dbReference>
<dbReference type="Proteomes" id="UP000595847">
    <property type="component" value="Chromosome"/>
</dbReference>
<dbReference type="EMBL" id="CP066308">
    <property type="protein sequence ID" value="QQE76618.1"/>
    <property type="molecule type" value="Genomic_DNA"/>
</dbReference>
<dbReference type="EMBL" id="CP073708">
    <property type="protein sequence ID" value="QUO43691.1"/>
    <property type="molecule type" value="Genomic_DNA"/>
</dbReference>
<dbReference type="RefSeq" id="WP_198830113.1">
    <property type="nucleotide sequence ID" value="NZ_CP066308.1"/>
</dbReference>
<keyword evidence="1" id="KW-0812">Transmembrane</keyword>
<sequence>MERGETPLIGQKLVALMIMVIPALIAMYGIKLIRDAFFYSIGPETPFLWGKLLFGILLFIVPVLFIAGFILHHDRKRNRVQPRFMKREPEEE</sequence>
<dbReference type="Proteomes" id="UP000677234">
    <property type="component" value="Chromosome"/>
</dbReference>
<evidence type="ECO:0000313" key="2">
    <source>
        <dbReference type="EMBL" id="QQE76618.1"/>
    </source>
</evidence>
<name>A0A7T5JQL7_9BACL</name>
<organism evidence="2 4">
    <name type="scientific">Brevibacillus composti</name>
    <dbReference type="NCBI Taxonomy" id="2796470"/>
    <lineage>
        <taxon>Bacteria</taxon>
        <taxon>Bacillati</taxon>
        <taxon>Bacillota</taxon>
        <taxon>Bacilli</taxon>
        <taxon>Bacillales</taxon>
        <taxon>Paenibacillaceae</taxon>
        <taxon>Brevibacillus</taxon>
    </lineage>
</organism>
<dbReference type="KEGG" id="bcop:JD108_13030"/>
<feature type="transmembrane region" description="Helical" evidence="1">
    <location>
        <begin position="12"/>
        <end position="32"/>
    </location>
</feature>
<dbReference type="AlphaFoldDB" id="A0A7T5JQL7"/>
<protein>
    <submittedName>
        <fullName evidence="2">DUF2627 domain-containing protein</fullName>
    </submittedName>
</protein>
<keyword evidence="1" id="KW-0472">Membrane</keyword>
<gene>
    <name evidence="2" type="ORF">JD108_13030</name>
    <name evidence="3" type="ORF">KDJ56_12975</name>
</gene>
<evidence type="ECO:0000313" key="4">
    <source>
        <dbReference type="Proteomes" id="UP000595847"/>
    </source>
</evidence>
<keyword evidence="1" id="KW-1133">Transmembrane helix</keyword>
<dbReference type="Pfam" id="PF11118">
    <property type="entry name" value="DUF2627"/>
    <property type="match status" value="1"/>
</dbReference>
<evidence type="ECO:0000256" key="1">
    <source>
        <dbReference type="SAM" id="Phobius"/>
    </source>
</evidence>
<evidence type="ECO:0000313" key="3">
    <source>
        <dbReference type="EMBL" id="QUO43691.1"/>
    </source>
</evidence>
<reference evidence="3" key="2">
    <citation type="submission" date="2021-04" db="EMBL/GenBank/DDBJ databases">
        <title>Brevibacillus composti FJAT-54423, complete genome.</title>
        <authorList>
            <person name="Tang R."/>
        </authorList>
    </citation>
    <scope>NUCLEOTIDE SEQUENCE</scope>
    <source>
        <strain evidence="3">FJAT-54424</strain>
    </source>
</reference>
<feature type="transmembrane region" description="Helical" evidence="1">
    <location>
        <begin position="52"/>
        <end position="71"/>
    </location>
</feature>